<feature type="domain" description="RNA polymerase sigma factor 70 region 4 type 2" evidence="7">
    <location>
        <begin position="149"/>
        <end position="194"/>
    </location>
</feature>
<reference evidence="8 9" key="1">
    <citation type="submission" date="2019-04" db="EMBL/GenBank/DDBJ databases">
        <title>Lampropedia sp YIM MLB12 draf genome.</title>
        <authorList>
            <person name="Wang Y.-X."/>
        </authorList>
    </citation>
    <scope>NUCLEOTIDE SEQUENCE [LARGE SCALE GENOMIC DNA]</scope>
    <source>
        <strain evidence="8 9">YIM MLB12</strain>
    </source>
</reference>
<dbReference type="GO" id="GO:0003677">
    <property type="term" value="F:DNA binding"/>
    <property type="evidence" value="ECO:0007669"/>
    <property type="project" value="UniProtKB-KW"/>
</dbReference>
<dbReference type="SUPFAM" id="SSF88659">
    <property type="entry name" value="Sigma3 and sigma4 domains of RNA polymerase sigma factors"/>
    <property type="match status" value="1"/>
</dbReference>
<dbReference type="InterPro" id="IPR014284">
    <property type="entry name" value="RNA_pol_sigma-70_dom"/>
</dbReference>
<evidence type="ECO:0000313" key="9">
    <source>
        <dbReference type="Proteomes" id="UP000306236"/>
    </source>
</evidence>
<dbReference type="Proteomes" id="UP000306236">
    <property type="component" value="Unassembled WGS sequence"/>
</dbReference>
<dbReference type="CDD" id="cd06171">
    <property type="entry name" value="Sigma70_r4"/>
    <property type="match status" value="1"/>
</dbReference>
<dbReference type="GO" id="GO:0016987">
    <property type="term" value="F:sigma factor activity"/>
    <property type="evidence" value="ECO:0007669"/>
    <property type="project" value="UniProtKB-KW"/>
</dbReference>
<protein>
    <submittedName>
        <fullName evidence="8">Sigma-70 family RNA polymerase sigma factor</fullName>
    </submittedName>
</protein>
<feature type="domain" description="RNA polymerase sigma-70 region 2" evidence="6">
    <location>
        <begin position="27"/>
        <end position="97"/>
    </location>
</feature>
<dbReference type="InterPro" id="IPR013324">
    <property type="entry name" value="RNA_pol_sigma_r3/r4-like"/>
</dbReference>
<dbReference type="SUPFAM" id="SSF88946">
    <property type="entry name" value="Sigma2 domain of RNA polymerase sigma factors"/>
    <property type="match status" value="1"/>
</dbReference>
<dbReference type="AlphaFoldDB" id="A0A4S5BQJ0"/>
<dbReference type="Pfam" id="PF04542">
    <property type="entry name" value="Sigma70_r2"/>
    <property type="match status" value="1"/>
</dbReference>
<evidence type="ECO:0000259" key="6">
    <source>
        <dbReference type="Pfam" id="PF04542"/>
    </source>
</evidence>
<dbReference type="RefSeq" id="WP_136405809.1">
    <property type="nucleotide sequence ID" value="NZ_SSWX01000006.1"/>
</dbReference>
<dbReference type="Gene3D" id="1.10.1740.10">
    <property type="match status" value="1"/>
</dbReference>
<dbReference type="InterPro" id="IPR039425">
    <property type="entry name" value="RNA_pol_sigma-70-like"/>
</dbReference>
<comment type="caution">
    <text evidence="8">The sequence shown here is derived from an EMBL/GenBank/DDBJ whole genome shotgun (WGS) entry which is preliminary data.</text>
</comment>
<name>A0A4S5BQJ0_9BURK</name>
<accession>A0A4S5BQJ0</accession>
<evidence type="ECO:0000256" key="4">
    <source>
        <dbReference type="ARBA" id="ARBA00023125"/>
    </source>
</evidence>
<evidence type="ECO:0000256" key="5">
    <source>
        <dbReference type="ARBA" id="ARBA00023163"/>
    </source>
</evidence>
<evidence type="ECO:0000256" key="3">
    <source>
        <dbReference type="ARBA" id="ARBA00023082"/>
    </source>
</evidence>
<dbReference type="PANTHER" id="PTHR43133:SF8">
    <property type="entry name" value="RNA POLYMERASE SIGMA FACTOR HI_1459-RELATED"/>
    <property type="match status" value="1"/>
</dbReference>
<keyword evidence="3" id="KW-0731">Sigma factor</keyword>
<keyword evidence="5" id="KW-0804">Transcription</keyword>
<keyword evidence="2" id="KW-0805">Transcription regulation</keyword>
<keyword evidence="4" id="KW-0238">DNA-binding</keyword>
<dbReference type="Gene3D" id="1.10.10.10">
    <property type="entry name" value="Winged helix-like DNA-binding domain superfamily/Winged helix DNA-binding domain"/>
    <property type="match status" value="1"/>
</dbReference>
<dbReference type="InterPro" id="IPR013249">
    <property type="entry name" value="RNA_pol_sigma70_r4_t2"/>
</dbReference>
<dbReference type="InterPro" id="IPR036388">
    <property type="entry name" value="WH-like_DNA-bd_sf"/>
</dbReference>
<dbReference type="GO" id="GO:0006352">
    <property type="term" value="P:DNA-templated transcription initiation"/>
    <property type="evidence" value="ECO:0007669"/>
    <property type="project" value="InterPro"/>
</dbReference>
<dbReference type="InterPro" id="IPR013325">
    <property type="entry name" value="RNA_pol_sigma_r2"/>
</dbReference>
<dbReference type="NCBIfam" id="TIGR02937">
    <property type="entry name" value="sigma70-ECF"/>
    <property type="match status" value="1"/>
</dbReference>
<dbReference type="InterPro" id="IPR007627">
    <property type="entry name" value="RNA_pol_sigma70_r2"/>
</dbReference>
<dbReference type="OrthoDB" id="9784272at2"/>
<evidence type="ECO:0000256" key="2">
    <source>
        <dbReference type="ARBA" id="ARBA00023015"/>
    </source>
</evidence>
<evidence type="ECO:0000259" key="7">
    <source>
        <dbReference type="Pfam" id="PF08281"/>
    </source>
</evidence>
<organism evidence="8 9">
    <name type="scientific">Lampropedia aestuarii</name>
    <dbReference type="NCBI Taxonomy" id="2562762"/>
    <lineage>
        <taxon>Bacteria</taxon>
        <taxon>Pseudomonadati</taxon>
        <taxon>Pseudomonadota</taxon>
        <taxon>Betaproteobacteria</taxon>
        <taxon>Burkholderiales</taxon>
        <taxon>Comamonadaceae</taxon>
        <taxon>Lampropedia</taxon>
    </lineage>
</organism>
<gene>
    <name evidence="8" type="ORF">E8K88_06355</name>
</gene>
<dbReference type="Pfam" id="PF08281">
    <property type="entry name" value="Sigma70_r4_2"/>
    <property type="match status" value="1"/>
</dbReference>
<evidence type="ECO:0000256" key="1">
    <source>
        <dbReference type="ARBA" id="ARBA00010641"/>
    </source>
</evidence>
<dbReference type="EMBL" id="SSWX01000006">
    <property type="protein sequence ID" value="THJ34599.1"/>
    <property type="molecule type" value="Genomic_DNA"/>
</dbReference>
<sequence>MTLPQEESDEALMQSYAAGKQASFNTLYSRHETSLLRFISRTLGRAHQQHCEEVFQEAWLRIIRAKDSFVPQGATWRTWAFTVAYNTSIDWLRNHQRSPQIAELAPAHADDQEWGLSPDEAALHISDAALSLQHAGSVEEQAFWRAAGQRLLHCLDELPDEQRAAFVLKHEDDRSMDELAEHLGIAFEALRSRLRYGTHKLKQCMGSYLQALEGAR</sequence>
<comment type="similarity">
    <text evidence="1">Belongs to the sigma-70 factor family. ECF subfamily.</text>
</comment>
<proteinExistence type="inferred from homology"/>
<evidence type="ECO:0000313" key="8">
    <source>
        <dbReference type="EMBL" id="THJ34599.1"/>
    </source>
</evidence>
<keyword evidence="9" id="KW-1185">Reference proteome</keyword>
<dbReference type="PANTHER" id="PTHR43133">
    <property type="entry name" value="RNA POLYMERASE ECF-TYPE SIGMA FACTO"/>
    <property type="match status" value="1"/>
</dbReference>